<dbReference type="EMBL" id="BGZK01001094">
    <property type="protein sequence ID" value="GBP71002.1"/>
    <property type="molecule type" value="Genomic_DNA"/>
</dbReference>
<name>A0A4C1Y840_EUMVA</name>
<accession>A0A4C1Y840</accession>
<comment type="caution">
    <text evidence="1">The sequence shown here is derived from an EMBL/GenBank/DDBJ whole genome shotgun (WGS) entry which is preliminary data.</text>
</comment>
<protein>
    <submittedName>
        <fullName evidence="1">Uncharacterized protein</fullName>
    </submittedName>
</protein>
<sequence length="88" mass="9479">MISLCFGEIGRDVTSESGGLSYVSSSPATVHDCGAVGKSHGKISIFEVKTREKARTQQLTTTNYSCKGSRQFYIFERSACADLVSMCG</sequence>
<keyword evidence="2" id="KW-1185">Reference proteome</keyword>
<evidence type="ECO:0000313" key="1">
    <source>
        <dbReference type="EMBL" id="GBP71002.1"/>
    </source>
</evidence>
<dbReference type="Proteomes" id="UP000299102">
    <property type="component" value="Unassembled WGS sequence"/>
</dbReference>
<gene>
    <name evidence="1" type="ORF">EVAR_57770_1</name>
</gene>
<evidence type="ECO:0000313" key="2">
    <source>
        <dbReference type="Proteomes" id="UP000299102"/>
    </source>
</evidence>
<organism evidence="1 2">
    <name type="scientific">Eumeta variegata</name>
    <name type="common">Bagworm moth</name>
    <name type="synonym">Eumeta japonica</name>
    <dbReference type="NCBI Taxonomy" id="151549"/>
    <lineage>
        <taxon>Eukaryota</taxon>
        <taxon>Metazoa</taxon>
        <taxon>Ecdysozoa</taxon>
        <taxon>Arthropoda</taxon>
        <taxon>Hexapoda</taxon>
        <taxon>Insecta</taxon>
        <taxon>Pterygota</taxon>
        <taxon>Neoptera</taxon>
        <taxon>Endopterygota</taxon>
        <taxon>Lepidoptera</taxon>
        <taxon>Glossata</taxon>
        <taxon>Ditrysia</taxon>
        <taxon>Tineoidea</taxon>
        <taxon>Psychidae</taxon>
        <taxon>Oiketicinae</taxon>
        <taxon>Eumeta</taxon>
    </lineage>
</organism>
<reference evidence="1 2" key="1">
    <citation type="journal article" date="2019" name="Commun. Biol.">
        <title>The bagworm genome reveals a unique fibroin gene that provides high tensile strength.</title>
        <authorList>
            <person name="Kono N."/>
            <person name="Nakamura H."/>
            <person name="Ohtoshi R."/>
            <person name="Tomita M."/>
            <person name="Numata K."/>
            <person name="Arakawa K."/>
        </authorList>
    </citation>
    <scope>NUCLEOTIDE SEQUENCE [LARGE SCALE GENOMIC DNA]</scope>
</reference>
<proteinExistence type="predicted"/>
<dbReference type="AlphaFoldDB" id="A0A4C1Y840"/>